<keyword evidence="2" id="KW-0540">Nuclease</keyword>
<dbReference type="Proteomes" id="UP000298566">
    <property type="component" value="Chromosome"/>
</dbReference>
<evidence type="ECO:0000313" key="7">
    <source>
        <dbReference type="EMBL" id="QCI23067.1"/>
    </source>
</evidence>
<evidence type="ECO:0000256" key="4">
    <source>
        <dbReference type="ARBA" id="ARBA00022801"/>
    </source>
</evidence>
<keyword evidence="4 7" id="KW-0378">Hydrolase</keyword>
<evidence type="ECO:0000256" key="1">
    <source>
        <dbReference type="ARBA" id="ARBA00022694"/>
    </source>
</evidence>
<dbReference type="Pfam" id="PF00825">
    <property type="entry name" value="Ribonuclease_P"/>
    <property type="match status" value="1"/>
</dbReference>
<evidence type="ECO:0000256" key="6">
    <source>
        <dbReference type="NCBIfam" id="TIGR00188"/>
    </source>
</evidence>
<dbReference type="NCBIfam" id="TIGR00188">
    <property type="entry name" value="rnpA"/>
    <property type="match status" value="1"/>
</dbReference>
<protein>
    <recommendedName>
        <fullName evidence="6">Ribonuclease P protein component</fullName>
        <ecNumber evidence="6">3.1.26.5</ecNumber>
    </recommendedName>
</protein>
<keyword evidence="5" id="KW-0694">RNA-binding</keyword>
<dbReference type="InterPro" id="IPR014721">
    <property type="entry name" value="Ribsml_uS5_D2-typ_fold_subgr"/>
</dbReference>
<evidence type="ECO:0000256" key="5">
    <source>
        <dbReference type="ARBA" id="ARBA00022884"/>
    </source>
</evidence>
<dbReference type="OrthoDB" id="9796422at2"/>
<organism evidence="7 8">
    <name type="scientific">Buchnera aphidicola subsp. Melaphis rhois</name>
    <dbReference type="NCBI Taxonomy" id="118103"/>
    <lineage>
        <taxon>Bacteria</taxon>
        <taxon>Pseudomonadati</taxon>
        <taxon>Pseudomonadota</taxon>
        <taxon>Gammaproteobacteria</taxon>
        <taxon>Enterobacterales</taxon>
        <taxon>Erwiniaceae</taxon>
        <taxon>Buchnera</taxon>
    </lineage>
</organism>
<dbReference type="GO" id="GO:0042781">
    <property type="term" value="F:3'-tRNA processing endoribonuclease activity"/>
    <property type="evidence" value="ECO:0007669"/>
    <property type="project" value="TreeGrafter"/>
</dbReference>
<gene>
    <name evidence="7" type="primary">rnpA</name>
    <name evidence="7" type="ORF">D9V73_00065</name>
</gene>
<proteinExistence type="predicted"/>
<dbReference type="SUPFAM" id="SSF54211">
    <property type="entry name" value="Ribosomal protein S5 domain 2-like"/>
    <property type="match status" value="1"/>
</dbReference>
<dbReference type="EC" id="3.1.26.5" evidence="6"/>
<accession>A0A4D6Y233</accession>
<keyword evidence="3" id="KW-0255">Endonuclease</keyword>
<dbReference type="Gene3D" id="3.30.230.10">
    <property type="match status" value="1"/>
</dbReference>
<evidence type="ECO:0000313" key="8">
    <source>
        <dbReference type="Proteomes" id="UP000298566"/>
    </source>
</evidence>
<dbReference type="GO" id="GO:0030677">
    <property type="term" value="C:ribonuclease P complex"/>
    <property type="evidence" value="ECO:0007669"/>
    <property type="project" value="TreeGrafter"/>
</dbReference>
<dbReference type="InterPro" id="IPR020568">
    <property type="entry name" value="Ribosomal_Su5_D2-typ_SF"/>
</dbReference>
<dbReference type="PANTHER" id="PTHR33992:SF1">
    <property type="entry name" value="RIBONUCLEASE P PROTEIN COMPONENT"/>
    <property type="match status" value="1"/>
</dbReference>
<evidence type="ECO:0000256" key="3">
    <source>
        <dbReference type="ARBA" id="ARBA00022759"/>
    </source>
</evidence>
<dbReference type="EMBL" id="CP033004">
    <property type="protein sequence ID" value="QCI23067.1"/>
    <property type="molecule type" value="Genomic_DNA"/>
</dbReference>
<reference evidence="7 8" key="1">
    <citation type="submission" date="2018-10" db="EMBL/GenBank/DDBJ databases">
        <title>Comparative functional genomics of the obligate endosymbiont Buchnera aphidicola.</title>
        <authorList>
            <person name="Chong R.A."/>
        </authorList>
    </citation>
    <scope>NUCLEOTIDE SEQUENCE [LARGE SCALE GENOMIC DNA]</scope>
    <source>
        <strain evidence="7 8">Mrh</strain>
    </source>
</reference>
<dbReference type="GO" id="GO:0000049">
    <property type="term" value="F:tRNA binding"/>
    <property type="evidence" value="ECO:0007669"/>
    <property type="project" value="InterPro"/>
</dbReference>
<dbReference type="RefSeq" id="WP_158336238.1">
    <property type="nucleotide sequence ID" value="NZ_CP033004.1"/>
</dbReference>
<dbReference type="AlphaFoldDB" id="A0A4D6Y233"/>
<keyword evidence="1" id="KW-0819">tRNA processing</keyword>
<dbReference type="InterPro" id="IPR000100">
    <property type="entry name" value="RNase_P"/>
</dbReference>
<name>A0A4D6Y233_BUCMH</name>
<dbReference type="PANTHER" id="PTHR33992">
    <property type="entry name" value="RIBONUCLEASE P PROTEIN COMPONENT"/>
    <property type="match status" value="1"/>
</dbReference>
<dbReference type="GO" id="GO:0004526">
    <property type="term" value="F:ribonuclease P activity"/>
    <property type="evidence" value="ECO:0007669"/>
    <property type="project" value="UniProtKB-UniRule"/>
</dbReference>
<evidence type="ECO:0000256" key="2">
    <source>
        <dbReference type="ARBA" id="ARBA00022722"/>
    </source>
</evidence>
<sequence length="105" mass="12749">MKLLTSLQFKYVFNQSKKIKCKELTILYRTNTLKFSRLGISISRKNIKYSYKRNQIKRIIRESFRLIQYKLINADFIVVVSTLSINIDRQLLSKKLEYLWSHHYQ</sequence>